<evidence type="ECO:0000313" key="2">
    <source>
        <dbReference type="EMBL" id="RBO89296.1"/>
    </source>
</evidence>
<proteinExistence type="predicted"/>
<feature type="compositionally biased region" description="Basic and acidic residues" evidence="1">
    <location>
        <begin position="120"/>
        <end position="136"/>
    </location>
</feature>
<accession>A0A366DH37</accession>
<feature type="region of interest" description="Disordered" evidence="1">
    <location>
        <begin position="120"/>
        <end position="151"/>
    </location>
</feature>
<dbReference type="Proteomes" id="UP000252893">
    <property type="component" value="Unassembled WGS sequence"/>
</dbReference>
<comment type="caution">
    <text evidence="2">The sequence shown here is derived from an EMBL/GenBank/DDBJ whole genome shotgun (WGS) entry which is preliminary data.</text>
</comment>
<evidence type="ECO:0000313" key="3">
    <source>
        <dbReference type="Proteomes" id="UP000252893"/>
    </source>
</evidence>
<organism evidence="2 3">
    <name type="scientific">Pseudochrobactrum asaccharolyticum</name>
    <dbReference type="NCBI Taxonomy" id="354351"/>
    <lineage>
        <taxon>Bacteria</taxon>
        <taxon>Pseudomonadati</taxon>
        <taxon>Pseudomonadota</taxon>
        <taxon>Alphaproteobacteria</taxon>
        <taxon>Hyphomicrobiales</taxon>
        <taxon>Brucellaceae</taxon>
        <taxon>Pseudochrobactrum</taxon>
    </lineage>
</organism>
<dbReference type="AlphaFoldDB" id="A0A366DH37"/>
<dbReference type="OrthoDB" id="6039124at2"/>
<gene>
    <name evidence="2" type="ORF">DFR47_11624</name>
</gene>
<sequence>MTNFDVAFDLLGDPIPPNQGKRGRPQHVPTKENANKIMLLLAQGWADIRIAGALGITIPTLKKHYFSVLKTRGIARDRVESIGLLSLWNMGREGNVAAMKEYFRRHDAAIGDLFNAKVDKETEKVGKKEQTRREAETPPDEWESVIPMQRH</sequence>
<keyword evidence="3" id="KW-1185">Reference proteome</keyword>
<name>A0A366DH37_9HYPH</name>
<dbReference type="RefSeq" id="WP_147245691.1">
    <property type="nucleotide sequence ID" value="NZ_JBHEEG010000001.1"/>
</dbReference>
<dbReference type="EMBL" id="QNRH01000016">
    <property type="protein sequence ID" value="RBO89296.1"/>
    <property type="molecule type" value="Genomic_DNA"/>
</dbReference>
<reference evidence="2 3" key="1">
    <citation type="submission" date="2018-06" db="EMBL/GenBank/DDBJ databases">
        <title>Genomic Encyclopedia of Type Strains, Phase IV (KMG-IV): sequencing the most valuable type-strain genomes for metagenomic binning, comparative biology and taxonomic classification.</title>
        <authorList>
            <person name="Goeker M."/>
        </authorList>
    </citation>
    <scope>NUCLEOTIDE SEQUENCE [LARGE SCALE GENOMIC DNA]</scope>
    <source>
        <strain evidence="2 3">DSM 25619</strain>
    </source>
</reference>
<protein>
    <submittedName>
        <fullName evidence="2">Uncharacterized protein</fullName>
    </submittedName>
</protein>
<evidence type="ECO:0000256" key="1">
    <source>
        <dbReference type="SAM" id="MobiDB-lite"/>
    </source>
</evidence>